<name>A0A395P082_TRIAR</name>
<comment type="caution">
    <text evidence="1">The sequence shown here is derived from an EMBL/GenBank/DDBJ whole genome shotgun (WGS) entry which is preliminary data.</text>
</comment>
<accession>A0A395P082</accession>
<evidence type="ECO:0000313" key="1">
    <source>
        <dbReference type="EMBL" id="RFU81437.1"/>
    </source>
</evidence>
<dbReference type="AlphaFoldDB" id="A0A395P082"/>
<dbReference type="EMBL" id="PXOA01000048">
    <property type="protein sequence ID" value="RFU81437.1"/>
    <property type="molecule type" value="Genomic_DNA"/>
</dbReference>
<dbReference type="OrthoDB" id="4761172at2759"/>
<sequence>MPAKSFFILRLKTVPAKYGLSKNIQDLLQALDHYHSGAIDAVELGRLVRLSPNRRAAIANTITKCAGIIKKQPEEIATCVEVIEMCTELLEIAGK</sequence>
<proteinExistence type="predicted"/>
<evidence type="ECO:0000313" key="2">
    <source>
        <dbReference type="Proteomes" id="UP000266272"/>
    </source>
</evidence>
<organism evidence="1 2">
    <name type="scientific">Trichoderma arundinaceum</name>
    <dbReference type="NCBI Taxonomy" id="490622"/>
    <lineage>
        <taxon>Eukaryota</taxon>
        <taxon>Fungi</taxon>
        <taxon>Dikarya</taxon>
        <taxon>Ascomycota</taxon>
        <taxon>Pezizomycotina</taxon>
        <taxon>Sordariomycetes</taxon>
        <taxon>Hypocreomycetidae</taxon>
        <taxon>Hypocreales</taxon>
        <taxon>Hypocreaceae</taxon>
        <taxon>Trichoderma</taxon>
    </lineage>
</organism>
<protein>
    <submittedName>
        <fullName evidence="1">Uncharacterized protein</fullName>
    </submittedName>
</protein>
<keyword evidence="2" id="KW-1185">Reference proteome</keyword>
<gene>
    <name evidence="1" type="ORF">TARUN_749</name>
</gene>
<reference evidence="1 2" key="1">
    <citation type="journal article" date="2018" name="PLoS Pathog.">
        <title>Evolution of structural diversity of trichothecenes, a family of toxins produced by plant pathogenic and entomopathogenic fungi.</title>
        <authorList>
            <person name="Proctor R.H."/>
            <person name="McCormick S.P."/>
            <person name="Kim H.S."/>
            <person name="Cardoza R.E."/>
            <person name="Stanley A.M."/>
            <person name="Lindo L."/>
            <person name="Kelly A."/>
            <person name="Brown D.W."/>
            <person name="Lee T."/>
            <person name="Vaughan M.M."/>
            <person name="Alexander N.J."/>
            <person name="Busman M."/>
            <person name="Gutierrez S."/>
        </authorList>
    </citation>
    <scope>NUCLEOTIDE SEQUENCE [LARGE SCALE GENOMIC DNA]</scope>
    <source>
        <strain evidence="1 2">IBT 40837</strain>
    </source>
</reference>
<dbReference type="Proteomes" id="UP000266272">
    <property type="component" value="Unassembled WGS sequence"/>
</dbReference>